<keyword evidence="3" id="KW-1185">Reference proteome</keyword>
<dbReference type="OrthoDB" id="6455683at2"/>
<evidence type="ECO:0008006" key="4">
    <source>
        <dbReference type="Google" id="ProtNLM"/>
    </source>
</evidence>
<feature type="chain" id="PRO_5008609614" description="DUF1311 domain-containing protein" evidence="1">
    <location>
        <begin position="20"/>
        <end position="97"/>
    </location>
</feature>
<reference evidence="3" key="1">
    <citation type="submission" date="2016-06" db="EMBL/GenBank/DDBJ databases">
        <authorList>
            <person name="Butler K."/>
        </authorList>
    </citation>
    <scope>NUCLEOTIDE SEQUENCE [LARGE SCALE GENOMIC DNA]</scope>
    <source>
        <strain evidence="3">GCSL-Mp20</strain>
    </source>
</reference>
<dbReference type="EMBL" id="LZEY01000023">
    <property type="protein sequence ID" value="OBU07757.1"/>
    <property type="molecule type" value="Genomic_DNA"/>
</dbReference>
<dbReference type="Proteomes" id="UP000092377">
    <property type="component" value="Unassembled WGS sequence"/>
</dbReference>
<organism evidence="2 3">
    <name type="scientific">Morganella psychrotolerans</name>
    <dbReference type="NCBI Taxonomy" id="368603"/>
    <lineage>
        <taxon>Bacteria</taxon>
        <taxon>Pseudomonadati</taxon>
        <taxon>Pseudomonadota</taxon>
        <taxon>Gammaproteobacteria</taxon>
        <taxon>Enterobacterales</taxon>
        <taxon>Morganellaceae</taxon>
        <taxon>Morganella</taxon>
    </lineage>
</organism>
<feature type="signal peptide" evidence="1">
    <location>
        <begin position="1"/>
        <end position="19"/>
    </location>
</feature>
<evidence type="ECO:0000256" key="1">
    <source>
        <dbReference type="SAM" id="SignalP"/>
    </source>
</evidence>
<sequence length="97" mass="11209">MKKLILVLLLLPLPFLAQAEKSDKDWIIERINDVCTEHSDPSFCRWQVENIAAISGIVTLSYSNCYLKNDNSKECQTSTDAYNYIQKKYKENMADTK</sequence>
<comment type="caution">
    <text evidence="2">The sequence shown here is derived from an EMBL/GenBank/DDBJ whole genome shotgun (WGS) entry which is preliminary data.</text>
</comment>
<dbReference type="AlphaFoldDB" id="A0A1B8HFB0"/>
<evidence type="ECO:0000313" key="2">
    <source>
        <dbReference type="EMBL" id="OBU07757.1"/>
    </source>
</evidence>
<gene>
    <name evidence="2" type="ORF">AYY18_05920</name>
</gene>
<name>A0A1B8HFB0_9GAMM</name>
<evidence type="ECO:0000313" key="3">
    <source>
        <dbReference type="Proteomes" id="UP000092377"/>
    </source>
</evidence>
<proteinExistence type="predicted"/>
<dbReference type="RefSeq" id="WP_067402967.1">
    <property type="nucleotide sequence ID" value="NZ_LZEY01000023.1"/>
</dbReference>
<accession>A0A1B8HFB0</accession>
<keyword evidence="1" id="KW-0732">Signal</keyword>
<protein>
    <recommendedName>
        <fullName evidence="4">DUF1311 domain-containing protein</fullName>
    </recommendedName>
</protein>